<accession>A0A7K0EW80</accession>
<dbReference type="Pfam" id="PF05635">
    <property type="entry name" value="23S_rRNA_IVP"/>
    <property type="match status" value="1"/>
</dbReference>
<dbReference type="Gene3D" id="1.20.1440.60">
    <property type="entry name" value="23S rRNA-intervening sequence"/>
    <property type="match status" value="1"/>
</dbReference>
<gene>
    <name evidence="1" type="ORF">GJJ30_30380</name>
</gene>
<dbReference type="InterPro" id="IPR036583">
    <property type="entry name" value="23S_rRNA_IVS_sf"/>
</dbReference>
<evidence type="ECO:0000313" key="2">
    <source>
        <dbReference type="Proteomes" id="UP000441754"/>
    </source>
</evidence>
<evidence type="ECO:0000313" key="1">
    <source>
        <dbReference type="EMBL" id="MRS65638.1"/>
    </source>
</evidence>
<dbReference type="NCBIfam" id="TIGR02436">
    <property type="entry name" value="four helix bundle protein"/>
    <property type="match status" value="1"/>
</dbReference>
<dbReference type="RefSeq" id="WP_154178999.1">
    <property type="nucleotide sequence ID" value="NZ_WJXZ01000015.1"/>
</dbReference>
<name>A0A7K0EW80_9BACT</name>
<dbReference type="OrthoDB" id="285993at2"/>
<dbReference type="Proteomes" id="UP000441754">
    <property type="component" value="Unassembled WGS sequence"/>
</dbReference>
<comment type="caution">
    <text evidence="1">The sequence shown here is derived from an EMBL/GenBank/DDBJ whole genome shotgun (WGS) entry which is preliminary data.</text>
</comment>
<dbReference type="InterPro" id="IPR012657">
    <property type="entry name" value="23S_rRNA-intervening_sequence"/>
</dbReference>
<dbReference type="SUPFAM" id="SSF158446">
    <property type="entry name" value="IVS-encoded protein-like"/>
    <property type="match status" value="1"/>
</dbReference>
<organism evidence="1 2">
    <name type="scientific">Larkinella terrae</name>
    <dbReference type="NCBI Taxonomy" id="2025311"/>
    <lineage>
        <taxon>Bacteria</taxon>
        <taxon>Pseudomonadati</taxon>
        <taxon>Bacteroidota</taxon>
        <taxon>Cytophagia</taxon>
        <taxon>Cytophagales</taxon>
        <taxon>Spirosomataceae</taxon>
        <taxon>Larkinella</taxon>
    </lineage>
</organism>
<protein>
    <submittedName>
        <fullName evidence="1">Four helix bundle protein</fullName>
    </submittedName>
</protein>
<dbReference type="EMBL" id="WJXZ01000015">
    <property type="protein sequence ID" value="MRS65638.1"/>
    <property type="molecule type" value="Genomic_DNA"/>
</dbReference>
<reference evidence="1 2" key="1">
    <citation type="journal article" date="2018" name="Antonie Van Leeuwenhoek">
        <title>Larkinella terrae sp. nov., isolated from soil on Jeju Island, South Korea.</title>
        <authorList>
            <person name="Ten L.N."/>
            <person name="Jeon J."/>
            <person name="Park S.J."/>
            <person name="Park S."/>
            <person name="Lee S.Y."/>
            <person name="Kim M.K."/>
            <person name="Jung H.Y."/>
        </authorList>
    </citation>
    <scope>NUCLEOTIDE SEQUENCE [LARGE SCALE GENOMIC DNA]</scope>
    <source>
        <strain evidence="1 2">KCTC 52001</strain>
    </source>
</reference>
<proteinExistence type="predicted"/>
<dbReference type="PIRSF" id="PIRSF035652">
    <property type="entry name" value="CHP02436"/>
    <property type="match status" value="1"/>
</dbReference>
<keyword evidence="2" id="KW-1185">Reference proteome</keyword>
<dbReference type="AlphaFoldDB" id="A0A7K0EW80"/>
<sequence length="120" mass="13495">MNERRYDLEDRLINFSAELIAVVEELPPTKASSHLGGQLLRSGTAPALHYGEAQSAESQKDFIHKMKGALKELRESHINLRILEKVNLLGSADLPTLVECNELIRIFKKSIETAERNLSK</sequence>